<evidence type="ECO:0000313" key="2">
    <source>
        <dbReference type="EMBL" id="MCO1654671.1"/>
    </source>
</evidence>
<gene>
    <name evidence="2" type="ORF">KDL28_06340</name>
</gene>
<keyword evidence="3" id="KW-1185">Reference proteome</keyword>
<dbReference type="Gene3D" id="2.160.20.80">
    <property type="entry name" value="E3 ubiquitin-protein ligase SopA"/>
    <property type="match status" value="1"/>
</dbReference>
<organism evidence="2 3">
    <name type="scientific">Pseudonocardia humida</name>
    <dbReference type="NCBI Taxonomy" id="2800819"/>
    <lineage>
        <taxon>Bacteria</taxon>
        <taxon>Bacillati</taxon>
        <taxon>Actinomycetota</taxon>
        <taxon>Actinomycetes</taxon>
        <taxon>Pseudonocardiales</taxon>
        <taxon>Pseudonocardiaceae</taxon>
        <taxon>Pseudonocardia</taxon>
    </lineage>
</organism>
<protein>
    <submittedName>
        <fullName evidence="2">Pentapeptide repeat-containing protein</fullName>
    </submittedName>
</protein>
<accession>A0ABT0ZVC5</accession>
<dbReference type="InterPro" id="IPR001646">
    <property type="entry name" value="5peptide_repeat"/>
</dbReference>
<dbReference type="PANTHER" id="PTHR14136:SF17">
    <property type="entry name" value="BTB_POZ DOMAIN-CONTAINING PROTEIN KCTD9"/>
    <property type="match status" value="1"/>
</dbReference>
<dbReference type="Pfam" id="PF00805">
    <property type="entry name" value="Pentapeptide"/>
    <property type="match status" value="1"/>
</dbReference>
<dbReference type="PANTHER" id="PTHR14136">
    <property type="entry name" value="BTB_POZ DOMAIN-CONTAINING PROTEIN KCTD9"/>
    <property type="match status" value="1"/>
</dbReference>
<dbReference type="Proteomes" id="UP001165283">
    <property type="component" value="Unassembled WGS sequence"/>
</dbReference>
<dbReference type="InterPro" id="IPR051082">
    <property type="entry name" value="Pentapeptide-BTB/POZ_domain"/>
</dbReference>
<evidence type="ECO:0000256" key="1">
    <source>
        <dbReference type="SAM" id="MobiDB-lite"/>
    </source>
</evidence>
<dbReference type="Pfam" id="PF13599">
    <property type="entry name" value="Pentapeptide_4"/>
    <property type="match status" value="1"/>
</dbReference>
<feature type="region of interest" description="Disordered" evidence="1">
    <location>
        <begin position="1"/>
        <end position="35"/>
    </location>
</feature>
<dbReference type="RefSeq" id="WP_252436293.1">
    <property type="nucleotide sequence ID" value="NZ_JAGSOV010000012.1"/>
</dbReference>
<evidence type="ECO:0000313" key="3">
    <source>
        <dbReference type="Proteomes" id="UP001165283"/>
    </source>
</evidence>
<dbReference type="SUPFAM" id="SSF141571">
    <property type="entry name" value="Pentapeptide repeat-like"/>
    <property type="match status" value="1"/>
</dbReference>
<name>A0ABT0ZVC5_9PSEU</name>
<feature type="compositionally biased region" description="Basic residues" evidence="1">
    <location>
        <begin position="1"/>
        <end position="11"/>
    </location>
</feature>
<sequence>MARAARSKPKKIRPEAPDVPPSRQPAPASVESDTTWDGLLVGPGVDVPDHVADLALQECRLEGVDLSGRRFGGLRCRDTEFVHCDLSGAVLEDAGFTRVTFTDCRLTGVGLAGASLTDVHIRDCRADMADLRMARGKFLLVEDTGLQGADFYRFSGSGCGLVGCDLTGANFADAELADVYLHRSTLDDVRGAFSLRGSRISADQQVPLGGALLAALGIQVTDPPV</sequence>
<dbReference type="EMBL" id="JAGSOV010000012">
    <property type="protein sequence ID" value="MCO1654671.1"/>
    <property type="molecule type" value="Genomic_DNA"/>
</dbReference>
<reference evidence="2" key="1">
    <citation type="submission" date="2021-04" db="EMBL/GenBank/DDBJ databases">
        <title>Pseudonocardia sp. nov., isolated from sandy soil of mangrove forest.</title>
        <authorList>
            <person name="Zan Z."/>
            <person name="Huang R."/>
            <person name="Liu W."/>
        </authorList>
    </citation>
    <scope>NUCLEOTIDE SEQUENCE</scope>
    <source>
        <strain evidence="2">S2-4</strain>
    </source>
</reference>
<comment type="caution">
    <text evidence="2">The sequence shown here is derived from an EMBL/GenBank/DDBJ whole genome shotgun (WGS) entry which is preliminary data.</text>
</comment>
<proteinExistence type="predicted"/>